<name>A0A7M4FWY4_CROPO</name>
<evidence type="ECO:0000256" key="7">
    <source>
        <dbReference type="ARBA" id="ARBA00023180"/>
    </source>
</evidence>
<dbReference type="GO" id="GO:0016020">
    <property type="term" value="C:membrane"/>
    <property type="evidence" value="ECO:0007669"/>
    <property type="project" value="UniProtKB-SubCell"/>
</dbReference>
<dbReference type="Ensembl" id="ENSCPRT00005016260.1">
    <property type="protein sequence ID" value="ENSCPRP00005013850.1"/>
    <property type="gene ID" value="ENSCPRG00005009763.1"/>
</dbReference>
<dbReference type="InterPro" id="IPR036179">
    <property type="entry name" value="Ig-like_dom_sf"/>
</dbReference>
<feature type="chain" id="PRO_5029528458" description="Ig-like domain-containing protein" evidence="9">
    <location>
        <begin position="25"/>
        <end position="144"/>
    </location>
</feature>
<reference evidence="11" key="1">
    <citation type="submission" date="2025-08" db="UniProtKB">
        <authorList>
            <consortium name="Ensembl"/>
        </authorList>
    </citation>
    <scope>IDENTIFICATION</scope>
</reference>
<evidence type="ECO:0000256" key="4">
    <source>
        <dbReference type="ARBA" id="ARBA00022989"/>
    </source>
</evidence>
<dbReference type="GO" id="GO:0150079">
    <property type="term" value="P:negative regulation of neuroinflammatory response"/>
    <property type="evidence" value="ECO:0007669"/>
    <property type="project" value="TreeGrafter"/>
</dbReference>
<dbReference type="GO" id="GO:0098632">
    <property type="term" value="F:cell-cell adhesion mediator activity"/>
    <property type="evidence" value="ECO:0007669"/>
    <property type="project" value="InterPro"/>
</dbReference>
<dbReference type="OMA" id="IFNTFPM"/>
<evidence type="ECO:0000259" key="10">
    <source>
        <dbReference type="PROSITE" id="PS50835"/>
    </source>
</evidence>
<dbReference type="InterPro" id="IPR007110">
    <property type="entry name" value="Ig-like_dom"/>
</dbReference>
<keyword evidence="6" id="KW-1015">Disulfide bond</keyword>
<dbReference type="GO" id="GO:0043025">
    <property type="term" value="C:neuronal cell body"/>
    <property type="evidence" value="ECO:0007669"/>
    <property type="project" value="TreeGrafter"/>
</dbReference>
<evidence type="ECO:0000313" key="12">
    <source>
        <dbReference type="Proteomes" id="UP000594220"/>
    </source>
</evidence>
<dbReference type="GO" id="GO:0034113">
    <property type="term" value="P:heterotypic cell-cell adhesion"/>
    <property type="evidence" value="ECO:0007669"/>
    <property type="project" value="TreeGrafter"/>
</dbReference>
<dbReference type="PANTHER" id="PTHR46841:SF7">
    <property type="entry name" value="IG-LIKE DOMAIN-CONTAINING PROTEIN"/>
    <property type="match status" value="1"/>
</dbReference>
<keyword evidence="5" id="KW-0472">Membrane</keyword>
<dbReference type="Pfam" id="PF07686">
    <property type="entry name" value="V-set"/>
    <property type="match status" value="1"/>
</dbReference>
<keyword evidence="7" id="KW-0325">Glycoprotein</keyword>
<keyword evidence="3 9" id="KW-0732">Signal</keyword>
<dbReference type="GO" id="GO:0009986">
    <property type="term" value="C:cell surface"/>
    <property type="evidence" value="ECO:0007669"/>
    <property type="project" value="TreeGrafter"/>
</dbReference>
<keyword evidence="8" id="KW-0393">Immunoglobulin domain</keyword>
<evidence type="ECO:0000256" key="8">
    <source>
        <dbReference type="ARBA" id="ARBA00023319"/>
    </source>
</evidence>
<evidence type="ECO:0000256" key="9">
    <source>
        <dbReference type="SAM" id="SignalP"/>
    </source>
</evidence>
<dbReference type="InterPro" id="IPR013783">
    <property type="entry name" value="Ig-like_fold"/>
</dbReference>
<proteinExistence type="predicted"/>
<organism evidence="11 12">
    <name type="scientific">Crocodylus porosus</name>
    <name type="common">Saltwater crocodile</name>
    <name type="synonym">Estuarine crocodile</name>
    <dbReference type="NCBI Taxonomy" id="8502"/>
    <lineage>
        <taxon>Eukaryota</taxon>
        <taxon>Metazoa</taxon>
        <taxon>Chordata</taxon>
        <taxon>Craniata</taxon>
        <taxon>Vertebrata</taxon>
        <taxon>Euteleostomi</taxon>
        <taxon>Archelosauria</taxon>
        <taxon>Archosauria</taxon>
        <taxon>Crocodylia</taxon>
        <taxon>Longirostres</taxon>
        <taxon>Crocodylidae</taxon>
        <taxon>Crocodylus</taxon>
    </lineage>
</organism>
<dbReference type="SMART" id="SM00409">
    <property type="entry name" value="IG"/>
    <property type="match status" value="1"/>
</dbReference>
<keyword evidence="4" id="KW-1133">Transmembrane helix</keyword>
<dbReference type="InterPro" id="IPR003599">
    <property type="entry name" value="Ig_sub"/>
</dbReference>
<evidence type="ECO:0000256" key="6">
    <source>
        <dbReference type="ARBA" id="ARBA00023157"/>
    </source>
</evidence>
<dbReference type="Gene3D" id="2.60.40.10">
    <property type="entry name" value="Immunoglobulins"/>
    <property type="match status" value="1"/>
</dbReference>
<reference evidence="11" key="2">
    <citation type="submission" date="2025-09" db="UniProtKB">
        <authorList>
            <consortium name="Ensembl"/>
        </authorList>
    </citation>
    <scope>IDENTIFICATION</scope>
</reference>
<dbReference type="GO" id="GO:0030424">
    <property type="term" value="C:axon"/>
    <property type="evidence" value="ECO:0007669"/>
    <property type="project" value="TreeGrafter"/>
</dbReference>
<evidence type="ECO:0000256" key="2">
    <source>
        <dbReference type="ARBA" id="ARBA00022692"/>
    </source>
</evidence>
<dbReference type="PROSITE" id="PS50835">
    <property type="entry name" value="IG_LIKE"/>
    <property type="match status" value="1"/>
</dbReference>
<evidence type="ECO:0000256" key="3">
    <source>
        <dbReference type="ARBA" id="ARBA00022729"/>
    </source>
</evidence>
<evidence type="ECO:0000256" key="5">
    <source>
        <dbReference type="ARBA" id="ARBA00023136"/>
    </source>
</evidence>
<dbReference type="PANTHER" id="PTHR46841">
    <property type="entry name" value="OX-2 MEMBRANE GLYCOPROTEIN"/>
    <property type="match status" value="1"/>
</dbReference>
<dbReference type="AlphaFoldDB" id="A0A7M4FWY4"/>
<feature type="signal peptide" evidence="9">
    <location>
        <begin position="1"/>
        <end position="24"/>
    </location>
</feature>
<evidence type="ECO:0000256" key="1">
    <source>
        <dbReference type="ARBA" id="ARBA00004167"/>
    </source>
</evidence>
<dbReference type="SUPFAM" id="SSF48726">
    <property type="entry name" value="Immunoglobulin"/>
    <property type="match status" value="1"/>
</dbReference>
<keyword evidence="2" id="KW-0812">Transmembrane</keyword>
<protein>
    <recommendedName>
        <fullName evidence="10">Ig-like domain-containing protein</fullName>
    </recommendedName>
</protein>
<feature type="domain" description="Ig-like" evidence="10">
    <location>
        <begin position="22"/>
        <end position="114"/>
    </location>
</feature>
<keyword evidence="12" id="KW-1185">Reference proteome</keyword>
<accession>A0A7M4FWY4</accession>
<dbReference type="InterPro" id="IPR047164">
    <property type="entry name" value="OX2G-like"/>
</dbReference>
<dbReference type="InterPro" id="IPR013106">
    <property type="entry name" value="Ig_V-set"/>
</dbReference>
<sequence>EKGSSGTFILLIRWILCLLRLCSVQVIPSKVQSTKEGKNATFLCHLISKHDVLQVTWQKENGKKENNIATYSKINGHKILDNYAGHINFTQRELKVSAITFHAVTMQDEGCYKCIFNTFPMGSVFGRMCLKVYGKTSSVFRGLF</sequence>
<evidence type="ECO:0000313" key="11">
    <source>
        <dbReference type="Ensembl" id="ENSCPRP00005013850.1"/>
    </source>
</evidence>
<dbReference type="GeneTree" id="ENSGT00530000063970"/>
<comment type="subcellular location">
    <subcellularLocation>
        <location evidence="1">Membrane</location>
        <topology evidence="1">Single-pass membrane protein</topology>
    </subcellularLocation>
</comment>
<dbReference type="Proteomes" id="UP000594220">
    <property type="component" value="Unplaced"/>
</dbReference>